<dbReference type="Proteomes" id="UP001069802">
    <property type="component" value="Unassembled WGS sequence"/>
</dbReference>
<keyword evidence="1" id="KW-1133">Transmembrane helix</keyword>
<feature type="transmembrane region" description="Helical" evidence="1">
    <location>
        <begin position="89"/>
        <end position="110"/>
    </location>
</feature>
<gene>
    <name evidence="2" type="ORF">O4H49_19055</name>
</gene>
<evidence type="ECO:0000313" key="3">
    <source>
        <dbReference type="Proteomes" id="UP001069802"/>
    </source>
</evidence>
<accession>A0ABT4LP28</accession>
<comment type="caution">
    <text evidence="2">The sequence shown here is derived from an EMBL/GenBank/DDBJ whole genome shotgun (WGS) entry which is preliminary data.</text>
</comment>
<feature type="transmembrane region" description="Helical" evidence="1">
    <location>
        <begin position="7"/>
        <end position="26"/>
    </location>
</feature>
<keyword evidence="3" id="KW-1185">Reference proteome</keyword>
<keyword evidence="1" id="KW-0472">Membrane</keyword>
<organism evidence="2 3">
    <name type="scientific">Kiloniella laminariae</name>
    <dbReference type="NCBI Taxonomy" id="454162"/>
    <lineage>
        <taxon>Bacteria</taxon>
        <taxon>Pseudomonadati</taxon>
        <taxon>Pseudomonadota</taxon>
        <taxon>Alphaproteobacteria</taxon>
        <taxon>Rhodospirillales</taxon>
        <taxon>Kiloniellaceae</taxon>
        <taxon>Kiloniella</taxon>
    </lineage>
</organism>
<sequence length="115" mass="12925">MPKTETLLALVPLGLHILTFGLSALSGWSLVIIVWLLRLETLVAISLSVHTLIEDWQKGYDVEIFPLTFLIMGTVSFICSWYPVPGAVIWIIFVLHSLIVGALAFFALTFEMRMF</sequence>
<evidence type="ECO:0000256" key="1">
    <source>
        <dbReference type="SAM" id="Phobius"/>
    </source>
</evidence>
<keyword evidence="1" id="KW-0812">Transmembrane</keyword>
<name>A0ABT4LP28_9PROT</name>
<dbReference type="EMBL" id="JAPWGY010000012">
    <property type="protein sequence ID" value="MCZ4282892.1"/>
    <property type="molecule type" value="Genomic_DNA"/>
</dbReference>
<reference evidence="2" key="1">
    <citation type="submission" date="2022-12" db="EMBL/GenBank/DDBJ databases">
        <title>Bacterial isolates from different developmental stages of Nematostella vectensis.</title>
        <authorList>
            <person name="Fraune S."/>
        </authorList>
    </citation>
    <scope>NUCLEOTIDE SEQUENCE</scope>
    <source>
        <strain evidence="2">G21630-S1</strain>
    </source>
</reference>
<evidence type="ECO:0000313" key="2">
    <source>
        <dbReference type="EMBL" id="MCZ4282892.1"/>
    </source>
</evidence>
<proteinExistence type="predicted"/>
<protein>
    <submittedName>
        <fullName evidence="2">Uncharacterized protein</fullName>
    </submittedName>
</protein>
<feature type="transmembrane region" description="Helical" evidence="1">
    <location>
        <begin position="64"/>
        <end position="83"/>
    </location>
</feature>
<dbReference type="RefSeq" id="WP_269425034.1">
    <property type="nucleotide sequence ID" value="NZ_JAPWGY010000012.1"/>
</dbReference>